<evidence type="ECO:0000256" key="6">
    <source>
        <dbReference type="SAM" id="Phobius"/>
    </source>
</evidence>
<protein>
    <submittedName>
        <fullName evidence="8">DsbE family thiol:disulfide interchange protein</fullName>
    </submittedName>
</protein>
<dbReference type="PANTHER" id="PTHR42852:SF6">
    <property type="entry name" value="THIOL:DISULFIDE INTERCHANGE PROTEIN DSBE"/>
    <property type="match status" value="1"/>
</dbReference>
<dbReference type="GO" id="GO:0030288">
    <property type="term" value="C:outer membrane-bounded periplasmic space"/>
    <property type="evidence" value="ECO:0007669"/>
    <property type="project" value="InterPro"/>
</dbReference>
<comment type="subcellular location">
    <subcellularLocation>
        <location evidence="1">Cell envelope</location>
    </subcellularLocation>
</comment>
<dbReference type="InterPro" id="IPR036249">
    <property type="entry name" value="Thioredoxin-like_sf"/>
</dbReference>
<dbReference type="Proteomes" id="UP001218362">
    <property type="component" value="Chromosome"/>
</dbReference>
<evidence type="ECO:0000256" key="2">
    <source>
        <dbReference type="ARBA" id="ARBA00007758"/>
    </source>
</evidence>
<keyword evidence="5" id="KW-0676">Redox-active center</keyword>
<dbReference type="InterPro" id="IPR050553">
    <property type="entry name" value="Thioredoxin_ResA/DsbE_sf"/>
</dbReference>
<dbReference type="GO" id="GO:0015036">
    <property type="term" value="F:disulfide oxidoreductase activity"/>
    <property type="evidence" value="ECO:0007669"/>
    <property type="project" value="InterPro"/>
</dbReference>
<keyword evidence="6" id="KW-0812">Transmembrane</keyword>
<dbReference type="Pfam" id="PF08534">
    <property type="entry name" value="Redoxin"/>
    <property type="match status" value="1"/>
</dbReference>
<dbReference type="CDD" id="cd03010">
    <property type="entry name" value="TlpA_like_DsbE"/>
    <property type="match status" value="1"/>
</dbReference>
<dbReference type="AlphaFoldDB" id="A0AAJ5X2Y3"/>
<dbReference type="PROSITE" id="PS51352">
    <property type="entry name" value="THIOREDOXIN_2"/>
    <property type="match status" value="1"/>
</dbReference>
<evidence type="ECO:0000259" key="7">
    <source>
        <dbReference type="PROSITE" id="PS51352"/>
    </source>
</evidence>
<dbReference type="SUPFAM" id="SSF52833">
    <property type="entry name" value="Thioredoxin-like"/>
    <property type="match status" value="1"/>
</dbReference>
<keyword evidence="6" id="KW-0472">Membrane</keyword>
<accession>A0AAJ5X2Y3</accession>
<dbReference type="PANTHER" id="PTHR42852">
    <property type="entry name" value="THIOL:DISULFIDE INTERCHANGE PROTEIN DSBE"/>
    <property type="match status" value="1"/>
</dbReference>
<sequence length="176" mass="19019">MNRWKLWLPLVLFAGFCLVAVWPLLHPPSSDIHSQLIGKPLPQFSLKPASPDLPGVSTQDFRDGKPKLLNVFASWCVPCAAEAPQLGQLQRQGATIVGIDLRDRPEDLAQFLAGNGNPFARIGADDIGAVQLGIGSSGVPETFVIDGQGTIRYQHIGDIRQDDVAMLLGKLKEAES</sequence>
<evidence type="ECO:0000313" key="8">
    <source>
        <dbReference type="EMBL" id="WEK46755.1"/>
    </source>
</evidence>
<evidence type="ECO:0000256" key="3">
    <source>
        <dbReference type="ARBA" id="ARBA00022748"/>
    </source>
</evidence>
<keyword evidence="4" id="KW-1015">Disulfide bond</keyword>
<evidence type="ECO:0000256" key="1">
    <source>
        <dbReference type="ARBA" id="ARBA00004196"/>
    </source>
</evidence>
<dbReference type="InterPro" id="IPR017937">
    <property type="entry name" value="Thioredoxin_CS"/>
</dbReference>
<feature type="transmembrane region" description="Helical" evidence="6">
    <location>
        <begin position="6"/>
        <end position="25"/>
    </location>
</feature>
<dbReference type="NCBIfam" id="TIGR00385">
    <property type="entry name" value="dsbE"/>
    <property type="match status" value="1"/>
</dbReference>
<comment type="similarity">
    <text evidence="2">Belongs to the thioredoxin family. DsbE subfamily.</text>
</comment>
<reference evidence="8" key="1">
    <citation type="submission" date="2023-03" db="EMBL/GenBank/DDBJ databases">
        <title>Andean soil-derived lignocellulolytic bacterial consortium as a source of novel taxa and putative plastic-active enzymes.</title>
        <authorList>
            <person name="Diaz-Garcia L."/>
            <person name="Chuvochina M."/>
            <person name="Feuerriegel G."/>
            <person name="Bunk B."/>
            <person name="Sproer C."/>
            <person name="Streit W.R."/>
            <person name="Rodriguez L.M."/>
            <person name="Overmann J."/>
            <person name="Jimenez D.J."/>
        </authorList>
    </citation>
    <scope>NUCLEOTIDE SEQUENCE</scope>
    <source>
        <strain evidence="8">MAG 26</strain>
    </source>
</reference>
<dbReference type="KEGG" id="acob:P0Y56_00240"/>
<keyword evidence="6" id="KW-1133">Transmembrane helix</keyword>
<organism evidence="8 9">
    <name type="scientific">Candidatus Andeanibacterium colombiense</name>
    <dbReference type="NCBI Taxonomy" id="3121345"/>
    <lineage>
        <taxon>Bacteria</taxon>
        <taxon>Pseudomonadati</taxon>
        <taxon>Pseudomonadota</taxon>
        <taxon>Alphaproteobacteria</taxon>
        <taxon>Sphingomonadales</taxon>
        <taxon>Sphingomonadaceae</taxon>
        <taxon>Candidatus Andeanibacterium</taxon>
    </lineage>
</organism>
<dbReference type="InterPro" id="IPR004799">
    <property type="entry name" value="Periplasmic_diS_OxRdtase_DsbE"/>
</dbReference>
<evidence type="ECO:0000313" key="9">
    <source>
        <dbReference type="Proteomes" id="UP001218362"/>
    </source>
</evidence>
<gene>
    <name evidence="8" type="ORF">P0Y56_00240</name>
</gene>
<dbReference type="EMBL" id="CP119316">
    <property type="protein sequence ID" value="WEK46755.1"/>
    <property type="molecule type" value="Genomic_DNA"/>
</dbReference>
<dbReference type="PROSITE" id="PS00194">
    <property type="entry name" value="THIOREDOXIN_1"/>
    <property type="match status" value="1"/>
</dbReference>
<keyword evidence="3" id="KW-0201">Cytochrome c-type biogenesis</keyword>
<dbReference type="GO" id="GO:0017004">
    <property type="term" value="P:cytochrome complex assembly"/>
    <property type="evidence" value="ECO:0007669"/>
    <property type="project" value="UniProtKB-KW"/>
</dbReference>
<dbReference type="InterPro" id="IPR013740">
    <property type="entry name" value="Redoxin"/>
</dbReference>
<evidence type="ECO:0000256" key="4">
    <source>
        <dbReference type="ARBA" id="ARBA00023157"/>
    </source>
</evidence>
<proteinExistence type="inferred from homology"/>
<name>A0AAJ5X2Y3_9SPHN</name>
<dbReference type="InterPro" id="IPR013766">
    <property type="entry name" value="Thioredoxin_domain"/>
</dbReference>
<dbReference type="Gene3D" id="3.40.30.10">
    <property type="entry name" value="Glutaredoxin"/>
    <property type="match status" value="1"/>
</dbReference>
<evidence type="ECO:0000256" key="5">
    <source>
        <dbReference type="ARBA" id="ARBA00023284"/>
    </source>
</evidence>
<feature type="domain" description="Thioredoxin" evidence="7">
    <location>
        <begin position="35"/>
        <end position="173"/>
    </location>
</feature>